<protein>
    <submittedName>
        <fullName evidence="7">Uncharacterized protein LOC109472885</fullName>
    </submittedName>
</protein>
<feature type="domain" description="EGF-like" evidence="4">
    <location>
        <begin position="277"/>
        <end position="312"/>
    </location>
</feature>
<dbReference type="SUPFAM" id="SSF49313">
    <property type="entry name" value="Cadherin-like"/>
    <property type="match status" value="1"/>
</dbReference>
<dbReference type="RefSeq" id="XP_019628309.1">
    <property type="nucleotide sequence ID" value="XM_019772750.1"/>
</dbReference>
<evidence type="ECO:0000259" key="5">
    <source>
        <dbReference type="PROSITE" id="PS50268"/>
    </source>
</evidence>
<evidence type="ECO:0000313" key="6">
    <source>
        <dbReference type="Proteomes" id="UP000515135"/>
    </source>
</evidence>
<dbReference type="Gene3D" id="2.60.40.60">
    <property type="entry name" value="Cadherins"/>
    <property type="match status" value="1"/>
</dbReference>
<dbReference type="PROSITE" id="PS00022">
    <property type="entry name" value="EGF_1"/>
    <property type="match status" value="1"/>
</dbReference>
<dbReference type="PROSITE" id="PS01186">
    <property type="entry name" value="EGF_2"/>
    <property type="match status" value="1"/>
</dbReference>
<keyword evidence="6" id="KW-1185">Reference proteome</keyword>
<dbReference type="AlphaFoldDB" id="A0A6P4Z2Z6"/>
<gene>
    <name evidence="7" type="primary">LOC109472885</name>
</gene>
<comment type="caution">
    <text evidence="2">Lacks conserved residue(s) required for the propagation of feature annotation.</text>
</comment>
<name>A0A6P4Z2Z6_BRABE</name>
<dbReference type="InterPro" id="IPR015919">
    <property type="entry name" value="Cadherin-like_sf"/>
</dbReference>
<evidence type="ECO:0000256" key="2">
    <source>
        <dbReference type="PROSITE-ProRule" id="PRU00076"/>
    </source>
</evidence>
<keyword evidence="2" id="KW-1015">Disulfide bond</keyword>
<dbReference type="OrthoDB" id="10002991at2759"/>
<accession>A0A6P4Z2Z6</accession>
<dbReference type="CDD" id="cd11304">
    <property type="entry name" value="Cadherin_repeat"/>
    <property type="match status" value="1"/>
</dbReference>
<dbReference type="InterPro" id="IPR000742">
    <property type="entry name" value="EGF"/>
</dbReference>
<keyword evidence="2" id="KW-0245">EGF-like domain</keyword>
<dbReference type="PROSITE" id="PS50268">
    <property type="entry name" value="CADHERIN_2"/>
    <property type="match status" value="1"/>
</dbReference>
<dbReference type="Gene3D" id="2.170.300.10">
    <property type="entry name" value="Tie2 ligand-binding domain superfamily"/>
    <property type="match status" value="1"/>
</dbReference>
<dbReference type="GO" id="GO:0007156">
    <property type="term" value="P:homophilic cell adhesion via plasma membrane adhesion molecules"/>
    <property type="evidence" value="ECO:0007669"/>
    <property type="project" value="InterPro"/>
</dbReference>
<feature type="disulfide bond" evidence="2">
    <location>
        <begin position="302"/>
        <end position="311"/>
    </location>
</feature>
<dbReference type="PROSITE" id="PS50026">
    <property type="entry name" value="EGF_3"/>
    <property type="match status" value="1"/>
</dbReference>
<dbReference type="InterPro" id="IPR052108">
    <property type="entry name" value="MEGF/SIB"/>
</dbReference>
<dbReference type="GO" id="GO:0005509">
    <property type="term" value="F:calcium ion binding"/>
    <property type="evidence" value="ECO:0007669"/>
    <property type="project" value="UniProtKB-UniRule"/>
</dbReference>
<keyword evidence="1" id="KW-0106">Calcium</keyword>
<evidence type="ECO:0000256" key="3">
    <source>
        <dbReference type="SAM" id="Phobius"/>
    </source>
</evidence>
<evidence type="ECO:0000313" key="7">
    <source>
        <dbReference type="RefSeq" id="XP_019628309.1"/>
    </source>
</evidence>
<reference evidence="7" key="1">
    <citation type="submission" date="2025-08" db="UniProtKB">
        <authorList>
            <consortium name="RefSeq"/>
        </authorList>
    </citation>
    <scope>IDENTIFICATION</scope>
    <source>
        <tissue evidence="7">Gonad</tissue>
    </source>
</reference>
<sequence>MDPKDPRIYEVVVKESVTPGYIVSNIPQVFQLSQMPAPETLNISKGNKDDRFSLNEDGGDLCVKKYLNYEIDPRYELILANENQQVVLVVIVSVEDDPAYPPVFNPDCFMPPRNTSIADDWPFTVSVESIFLSKPALIVGGDKNEAAVVIDNDRCDVKAFVAVKDDKVDMIDKDYVPSFDLGCTNTQEPPRGMPDIRTYWNASYDRPDDGAINPSWFVDSPDQPHKRHVLVTLDMKNFYGLNPSSYSCRLSFDLGFFAAAFSGEITIDPIGCPEGFYGGHCNETCVCQNGGRCHPFNGACKCPNGWIGRACDIVSAAHPYPHEKQRVYILVGAIVGAIALVALLATAVVYVIRSRAQTNKYVSNALVDSESFRDTPDEYTVYPDGNVPDVIINNGG</sequence>
<organism evidence="6 7">
    <name type="scientific">Branchiostoma belcheri</name>
    <name type="common">Amphioxus</name>
    <dbReference type="NCBI Taxonomy" id="7741"/>
    <lineage>
        <taxon>Eukaryota</taxon>
        <taxon>Metazoa</taxon>
        <taxon>Chordata</taxon>
        <taxon>Cephalochordata</taxon>
        <taxon>Leptocardii</taxon>
        <taxon>Amphioxiformes</taxon>
        <taxon>Branchiostomatidae</taxon>
        <taxon>Branchiostoma</taxon>
    </lineage>
</organism>
<dbReference type="PANTHER" id="PTHR24035">
    <property type="entry name" value="MULTIPLE EPIDERMAL GROWTH FACTOR-LIKE DOMAINS PROTEIN"/>
    <property type="match status" value="1"/>
</dbReference>
<dbReference type="KEGG" id="bbel:109472885"/>
<dbReference type="InterPro" id="IPR002126">
    <property type="entry name" value="Cadherin-like_dom"/>
</dbReference>
<evidence type="ECO:0000259" key="4">
    <source>
        <dbReference type="PROSITE" id="PS50026"/>
    </source>
</evidence>
<keyword evidence="3" id="KW-0812">Transmembrane</keyword>
<dbReference type="CDD" id="cd00054">
    <property type="entry name" value="EGF_CA"/>
    <property type="match status" value="1"/>
</dbReference>
<dbReference type="Proteomes" id="UP000515135">
    <property type="component" value="Unplaced"/>
</dbReference>
<proteinExistence type="predicted"/>
<feature type="domain" description="Cadherin" evidence="5">
    <location>
        <begin position="5"/>
        <end position="104"/>
    </location>
</feature>
<evidence type="ECO:0000256" key="1">
    <source>
        <dbReference type="PROSITE-ProRule" id="PRU00043"/>
    </source>
</evidence>
<keyword evidence="3" id="KW-1133">Transmembrane helix</keyword>
<keyword evidence="3" id="KW-0472">Membrane</keyword>
<feature type="transmembrane region" description="Helical" evidence="3">
    <location>
        <begin position="327"/>
        <end position="352"/>
    </location>
</feature>
<dbReference type="GeneID" id="109472885"/>
<dbReference type="GO" id="GO:0016020">
    <property type="term" value="C:membrane"/>
    <property type="evidence" value="ECO:0007669"/>
    <property type="project" value="InterPro"/>
</dbReference>
<dbReference type="PANTHER" id="PTHR24035:SF109">
    <property type="entry name" value="PROTEIN DRAPER"/>
    <property type="match status" value="1"/>
</dbReference>